<keyword evidence="2" id="KW-1185">Reference proteome</keyword>
<comment type="caution">
    <text evidence="1">The sequence shown here is derived from an EMBL/GenBank/DDBJ whole genome shotgun (WGS) entry which is preliminary data.</text>
</comment>
<evidence type="ECO:0000313" key="1">
    <source>
        <dbReference type="EMBL" id="KAH7932853.1"/>
    </source>
</evidence>
<reference evidence="1" key="1">
    <citation type="submission" date="2020-05" db="EMBL/GenBank/DDBJ databases">
        <title>Large-scale comparative analyses of tick genomes elucidate their genetic diversity and vector capacities.</title>
        <authorList>
            <person name="Jia N."/>
            <person name="Wang J."/>
            <person name="Shi W."/>
            <person name="Du L."/>
            <person name="Sun Y."/>
            <person name="Zhan W."/>
            <person name="Jiang J."/>
            <person name="Wang Q."/>
            <person name="Zhang B."/>
            <person name="Ji P."/>
            <person name="Sakyi L.B."/>
            <person name="Cui X."/>
            <person name="Yuan T."/>
            <person name="Jiang B."/>
            <person name="Yang W."/>
            <person name="Lam T.T.-Y."/>
            <person name="Chang Q."/>
            <person name="Ding S."/>
            <person name="Wang X."/>
            <person name="Zhu J."/>
            <person name="Ruan X."/>
            <person name="Zhao L."/>
            <person name="Wei J."/>
            <person name="Que T."/>
            <person name="Du C."/>
            <person name="Cheng J."/>
            <person name="Dai P."/>
            <person name="Han X."/>
            <person name="Huang E."/>
            <person name="Gao Y."/>
            <person name="Liu J."/>
            <person name="Shao H."/>
            <person name="Ye R."/>
            <person name="Li L."/>
            <person name="Wei W."/>
            <person name="Wang X."/>
            <person name="Wang C."/>
            <person name="Yang T."/>
            <person name="Huo Q."/>
            <person name="Li W."/>
            <person name="Guo W."/>
            <person name="Chen H."/>
            <person name="Zhou L."/>
            <person name="Ni X."/>
            <person name="Tian J."/>
            <person name="Zhou Y."/>
            <person name="Sheng Y."/>
            <person name="Liu T."/>
            <person name="Pan Y."/>
            <person name="Xia L."/>
            <person name="Li J."/>
            <person name="Zhao F."/>
            <person name="Cao W."/>
        </authorList>
    </citation>
    <scope>NUCLEOTIDE SEQUENCE</scope>
    <source>
        <strain evidence="1">Dsil-2018</strain>
    </source>
</reference>
<organism evidence="1 2">
    <name type="scientific">Dermacentor silvarum</name>
    <name type="common">Tick</name>
    <dbReference type="NCBI Taxonomy" id="543639"/>
    <lineage>
        <taxon>Eukaryota</taxon>
        <taxon>Metazoa</taxon>
        <taxon>Ecdysozoa</taxon>
        <taxon>Arthropoda</taxon>
        <taxon>Chelicerata</taxon>
        <taxon>Arachnida</taxon>
        <taxon>Acari</taxon>
        <taxon>Parasitiformes</taxon>
        <taxon>Ixodida</taxon>
        <taxon>Ixodoidea</taxon>
        <taxon>Ixodidae</taxon>
        <taxon>Rhipicephalinae</taxon>
        <taxon>Dermacentor</taxon>
    </lineage>
</organism>
<accession>A0ACB8C0U3</accession>
<proteinExistence type="predicted"/>
<gene>
    <name evidence="1" type="ORF">HPB49_003872</name>
</gene>
<protein>
    <submittedName>
        <fullName evidence="1">Uncharacterized protein</fullName>
    </submittedName>
</protein>
<sequence>MKEAYIRKEVDDKSADGGRVGCGLMKIGVEEVCNSPGLYKRQLVHLSQDRPYGPVVIEVNQQEKGTPPIG</sequence>
<name>A0ACB8C0U3_DERSI</name>
<dbReference type="EMBL" id="CM023478">
    <property type="protein sequence ID" value="KAH7932853.1"/>
    <property type="molecule type" value="Genomic_DNA"/>
</dbReference>
<evidence type="ECO:0000313" key="2">
    <source>
        <dbReference type="Proteomes" id="UP000821865"/>
    </source>
</evidence>
<dbReference type="Proteomes" id="UP000821865">
    <property type="component" value="Chromosome 9"/>
</dbReference>